<proteinExistence type="predicted"/>
<protein>
    <submittedName>
        <fullName evidence="1">Uncharacterized protein</fullName>
    </submittedName>
</protein>
<dbReference type="AlphaFoldDB" id="A0AAW0FQS2"/>
<evidence type="ECO:0000313" key="1">
    <source>
        <dbReference type="EMBL" id="KAK7681632.1"/>
    </source>
</evidence>
<organism evidence="1 2">
    <name type="scientific">Cerrena zonata</name>
    <dbReference type="NCBI Taxonomy" id="2478898"/>
    <lineage>
        <taxon>Eukaryota</taxon>
        <taxon>Fungi</taxon>
        <taxon>Dikarya</taxon>
        <taxon>Basidiomycota</taxon>
        <taxon>Agaricomycotina</taxon>
        <taxon>Agaricomycetes</taxon>
        <taxon>Polyporales</taxon>
        <taxon>Cerrenaceae</taxon>
        <taxon>Cerrena</taxon>
    </lineage>
</organism>
<sequence length="53" mass="5887">MPEFSDAVIKVTKAALFSKRAAPDQGGLLNGQDPSDFNTQDPIRLWIIQLGEW</sequence>
<accession>A0AAW0FQS2</accession>
<name>A0AAW0FQS2_9APHY</name>
<gene>
    <name evidence="1" type="ORF">QCA50_015366</name>
</gene>
<dbReference type="EMBL" id="JASBNA010000040">
    <property type="protein sequence ID" value="KAK7681632.1"/>
    <property type="molecule type" value="Genomic_DNA"/>
</dbReference>
<dbReference type="Proteomes" id="UP001385951">
    <property type="component" value="Unassembled WGS sequence"/>
</dbReference>
<evidence type="ECO:0000313" key="2">
    <source>
        <dbReference type="Proteomes" id="UP001385951"/>
    </source>
</evidence>
<reference evidence="1 2" key="1">
    <citation type="submission" date="2022-09" db="EMBL/GenBank/DDBJ databases">
        <authorList>
            <person name="Palmer J.M."/>
        </authorList>
    </citation>
    <scope>NUCLEOTIDE SEQUENCE [LARGE SCALE GENOMIC DNA]</scope>
    <source>
        <strain evidence="1 2">DSM 7382</strain>
    </source>
</reference>
<keyword evidence="2" id="KW-1185">Reference proteome</keyword>
<comment type="caution">
    <text evidence="1">The sequence shown here is derived from an EMBL/GenBank/DDBJ whole genome shotgun (WGS) entry which is preliminary data.</text>
</comment>